<comment type="caution">
    <text evidence="1">The sequence shown here is derived from an EMBL/GenBank/DDBJ whole genome shotgun (WGS) entry which is preliminary data.</text>
</comment>
<dbReference type="EMBL" id="AMFJ01021627">
    <property type="protein sequence ID" value="EKD66452.1"/>
    <property type="molecule type" value="Genomic_DNA"/>
</dbReference>
<organism evidence="1">
    <name type="scientific">uncultured bacterium</name>
    <name type="common">gcode 4</name>
    <dbReference type="NCBI Taxonomy" id="1234023"/>
    <lineage>
        <taxon>Bacteria</taxon>
        <taxon>environmental samples</taxon>
    </lineage>
</organism>
<gene>
    <name evidence="1" type="ORF">ACD_49C00041G0004</name>
</gene>
<proteinExistence type="predicted"/>
<sequence>MAINLDINQKQEEVRLPTSISSIIKETHKKADDVVDFSLFVSQETNPLKWILIAWKSIIFNILGSNNLDPEIYARLVDTKIKYQEWQNAKADDYDLSDKIAI</sequence>
<reference evidence="1" key="1">
    <citation type="journal article" date="2012" name="Science">
        <title>Fermentation, hydrogen, and sulfur metabolism in multiple uncultivated bacterial phyla.</title>
        <authorList>
            <person name="Wrighton K.C."/>
            <person name="Thomas B.C."/>
            <person name="Sharon I."/>
            <person name="Miller C.S."/>
            <person name="Castelle C.J."/>
            <person name="VerBerkmoes N.C."/>
            <person name="Wilkins M.J."/>
            <person name="Hettich R.L."/>
            <person name="Lipton M.S."/>
            <person name="Williams K.H."/>
            <person name="Long P.E."/>
            <person name="Banfield J.F."/>
        </authorList>
    </citation>
    <scope>NUCLEOTIDE SEQUENCE [LARGE SCALE GENOMIC DNA]</scope>
</reference>
<protein>
    <submittedName>
        <fullName evidence="1">Uncharacterized protein</fullName>
    </submittedName>
</protein>
<evidence type="ECO:0000313" key="1">
    <source>
        <dbReference type="EMBL" id="EKD66452.1"/>
    </source>
</evidence>
<accession>K2AXG3</accession>
<name>K2AXG3_9BACT</name>
<dbReference type="AlphaFoldDB" id="K2AXG3"/>